<organism evidence="1 2">
    <name type="scientific">Caenorhabditis auriculariae</name>
    <dbReference type="NCBI Taxonomy" id="2777116"/>
    <lineage>
        <taxon>Eukaryota</taxon>
        <taxon>Metazoa</taxon>
        <taxon>Ecdysozoa</taxon>
        <taxon>Nematoda</taxon>
        <taxon>Chromadorea</taxon>
        <taxon>Rhabditida</taxon>
        <taxon>Rhabditina</taxon>
        <taxon>Rhabditomorpha</taxon>
        <taxon>Rhabditoidea</taxon>
        <taxon>Rhabditidae</taxon>
        <taxon>Peloderinae</taxon>
        <taxon>Caenorhabditis</taxon>
    </lineage>
</organism>
<evidence type="ECO:0000313" key="2">
    <source>
        <dbReference type="Proteomes" id="UP000835052"/>
    </source>
</evidence>
<name>A0A8S1GZJ9_9PELO</name>
<dbReference type="EMBL" id="CAJGYM010000010">
    <property type="protein sequence ID" value="CAD6189426.1"/>
    <property type="molecule type" value="Genomic_DNA"/>
</dbReference>
<proteinExistence type="predicted"/>
<accession>A0A8S1GZJ9</accession>
<dbReference type="Proteomes" id="UP000835052">
    <property type="component" value="Unassembled WGS sequence"/>
</dbReference>
<dbReference type="AlphaFoldDB" id="A0A8S1GZJ9"/>
<comment type="caution">
    <text evidence="1">The sequence shown here is derived from an EMBL/GenBank/DDBJ whole genome shotgun (WGS) entry which is preliminary data.</text>
</comment>
<sequence length="238" mass="27761">MHTNRHPFVSEKLLKEISRDRNEPSLNQPLSWSREFDQHFLLELKNLAADCGIDKQEEKSSRIGRLWTRFKLQARKFYAQYIARSVHYGRVSQYAPYIPNGRAFAGFTPPSMWEKFSFFKKLELRRENRPLMEEPHLLLARPRAEDAAASSSEMLREANASFYGNVLYQVIDDVPKWHETIKSLKKVMLEQQSLSQYGNWDIKLFLRGGRVRVGVEGTGEFLEPPETRTRLQVNVAVS</sequence>
<reference evidence="1" key="1">
    <citation type="submission" date="2020-10" db="EMBL/GenBank/DDBJ databases">
        <authorList>
            <person name="Kikuchi T."/>
        </authorList>
    </citation>
    <scope>NUCLEOTIDE SEQUENCE</scope>
    <source>
        <strain evidence="1">NKZ352</strain>
    </source>
</reference>
<evidence type="ECO:0000313" key="1">
    <source>
        <dbReference type="EMBL" id="CAD6189426.1"/>
    </source>
</evidence>
<protein>
    <submittedName>
        <fullName evidence="1">Uncharacterized protein</fullName>
    </submittedName>
</protein>
<keyword evidence="2" id="KW-1185">Reference proteome</keyword>
<gene>
    <name evidence="1" type="ORF">CAUJ_LOCUS5345</name>
</gene>